<protein>
    <recommendedName>
        <fullName evidence="5">RNA polymerase sigma factor 70 region 4 type 2 domain-containing protein</fullName>
    </recommendedName>
</protein>
<dbReference type="GO" id="GO:0003677">
    <property type="term" value="F:DNA binding"/>
    <property type="evidence" value="ECO:0007669"/>
    <property type="project" value="InterPro"/>
</dbReference>
<dbReference type="InterPro" id="IPR013324">
    <property type="entry name" value="RNA_pol_sigma_r3/r4-like"/>
</dbReference>
<dbReference type="OrthoDB" id="7190058at2"/>
<dbReference type="GO" id="GO:0016987">
    <property type="term" value="F:sigma factor activity"/>
    <property type="evidence" value="ECO:0007669"/>
    <property type="project" value="UniProtKB-KW"/>
</dbReference>
<organism evidence="6 7">
    <name type="scientific">Sphingomonas panacis</name>
    <dbReference type="NCBI Taxonomy" id="1560345"/>
    <lineage>
        <taxon>Bacteria</taxon>
        <taxon>Pseudomonadati</taxon>
        <taxon>Pseudomonadota</taxon>
        <taxon>Alphaproteobacteria</taxon>
        <taxon>Sphingomonadales</taxon>
        <taxon>Sphingomonadaceae</taxon>
        <taxon>Sphingomonas</taxon>
    </lineage>
</organism>
<evidence type="ECO:0000313" key="6">
    <source>
        <dbReference type="EMBL" id="AOH85658.1"/>
    </source>
</evidence>
<keyword evidence="4" id="KW-0804">Transcription</keyword>
<dbReference type="STRING" id="1560345.AWL63_18655"/>
<dbReference type="InterPro" id="IPR013325">
    <property type="entry name" value="RNA_pol_sigma_r2"/>
</dbReference>
<dbReference type="NCBIfam" id="TIGR02937">
    <property type="entry name" value="sigma70-ECF"/>
    <property type="match status" value="1"/>
</dbReference>
<dbReference type="InterPro" id="IPR039425">
    <property type="entry name" value="RNA_pol_sigma-70-like"/>
</dbReference>
<dbReference type="PANTHER" id="PTHR43133">
    <property type="entry name" value="RNA POLYMERASE ECF-TYPE SIGMA FACTO"/>
    <property type="match status" value="1"/>
</dbReference>
<comment type="similarity">
    <text evidence="1">Belongs to the sigma-70 factor family. ECF subfamily.</text>
</comment>
<evidence type="ECO:0000256" key="1">
    <source>
        <dbReference type="ARBA" id="ARBA00010641"/>
    </source>
</evidence>
<gene>
    <name evidence="6" type="ORF">AWL63_18655</name>
</gene>
<dbReference type="AlphaFoldDB" id="A0A1B3ZE05"/>
<accession>A0A1B3ZE05</accession>
<dbReference type="Proteomes" id="UP000094256">
    <property type="component" value="Chromosome"/>
</dbReference>
<reference evidence="6 7" key="1">
    <citation type="submission" date="2016-01" db="EMBL/GenBank/DDBJ databases">
        <title>Complete genome and mega plasmid sequence of Sphingomonas panacis DCY99 elicits systemic resistance in rice to Xanthomonas oryzae.</title>
        <authorList>
            <person name="Kim Y.J."/>
            <person name="Yang D.C."/>
            <person name="Sing P."/>
        </authorList>
    </citation>
    <scope>NUCLEOTIDE SEQUENCE [LARGE SCALE GENOMIC DNA]</scope>
    <source>
        <strain evidence="6 7">DCY99</strain>
    </source>
</reference>
<dbReference type="Gene3D" id="1.10.10.10">
    <property type="entry name" value="Winged helix-like DNA-binding domain superfamily/Winged helix DNA-binding domain"/>
    <property type="match status" value="1"/>
</dbReference>
<dbReference type="InterPro" id="IPR013249">
    <property type="entry name" value="RNA_pol_sigma70_r4_t2"/>
</dbReference>
<dbReference type="Gene3D" id="1.10.1740.10">
    <property type="match status" value="1"/>
</dbReference>
<name>A0A1B3ZE05_9SPHN</name>
<dbReference type="RefSeq" id="WP_069206192.1">
    <property type="nucleotide sequence ID" value="NZ_CP014168.1"/>
</dbReference>
<evidence type="ECO:0000256" key="4">
    <source>
        <dbReference type="ARBA" id="ARBA00023163"/>
    </source>
</evidence>
<evidence type="ECO:0000313" key="7">
    <source>
        <dbReference type="Proteomes" id="UP000094256"/>
    </source>
</evidence>
<feature type="domain" description="RNA polymerase sigma factor 70 region 4 type 2" evidence="5">
    <location>
        <begin position="109"/>
        <end position="160"/>
    </location>
</feature>
<dbReference type="PANTHER" id="PTHR43133:SF63">
    <property type="entry name" value="RNA POLYMERASE SIGMA FACTOR FECI-RELATED"/>
    <property type="match status" value="1"/>
</dbReference>
<keyword evidence="7" id="KW-1185">Reference proteome</keyword>
<proteinExistence type="inferred from homology"/>
<dbReference type="InterPro" id="IPR036388">
    <property type="entry name" value="WH-like_DNA-bd_sf"/>
</dbReference>
<dbReference type="GO" id="GO:0006352">
    <property type="term" value="P:DNA-templated transcription initiation"/>
    <property type="evidence" value="ECO:0007669"/>
    <property type="project" value="InterPro"/>
</dbReference>
<sequence>MPSNAAVLSRLIATEQRPLRRMFARMVDRENLEDTLQMLWLRVQRVEDHPPINDKLAFLYYLARNVALDQGRAEARRKRLNAEIESIVWGADYVPPIDEVVIAKDELARVLAAAEAMPEPTRTIFFLNRIENVPQRDIAVRLGVSRTTVEKHMGRALATLGDALAER</sequence>
<dbReference type="Pfam" id="PF08281">
    <property type="entry name" value="Sigma70_r4_2"/>
    <property type="match status" value="1"/>
</dbReference>
<keyword evidence="3" id="KW-0731">Sigma factor</keyword>
<keyword evidence="2" id="KW-0805">Transcription regulation</keyword>
<dbReference type="EMBL" id="CP014168">
    <property type="protein sequence ID" value="AOH85658.1"/>
    <property type="molecule type" value="Genomic_DNA"/>
</dbReference>
<evidence type="ECO:0000256" key="2">
    <source>
        <dbReference type="ARBA" id="ARBA00023015"/>
    </source>
</evidence>
<evidence type="ECO:0000259" key="5">
    <source>
        <dbReference type="Pfam" id="PF08281"/>
    </source>
</evidence>
<dbReference type="SUPFAM" id="SSF88659">
    <property type="entry name" value="Sigma3 and sigma4 domains of RNA polymerase sigma factors"/>
    <property type="match status" value="1"/>
</dbReference>
<dbReference type="SUPFAM" id="SSF88946">
    <property type="entry name" value="Sigma2 domain of RNA polymerase sigma factors"/>
    <property type="match status" value="1"/>
</dbReference>
<dbReference type="InterPro" id="IPR014284">
    <property type="entry name" value="RNA_pol_sigma-70_dom"/>
</dbReference>
<dbReference type="KEGG" id="span:AWL63_18655"/>
<evidence type="ECO:0000256" key="3">
    <source>
        <dbReference type="ARBA" id="ARBA00023082"/>
    </source>
</evidence>